<sequence>MSSVSIGPATVAVALTTLWRAPEAVRPIDAPAVDDKPDVTGWVAAMDHDARLDLLQRVDSQAEAGEPVLVQELSGAWARVVLPWQPSRRDPDGYPGWIPLAHLRPAEPADDELPSPRTTGDDVLATGQELLGTEYVWGGLSGTGIDCSGFAHLSHRKHGLVIPRDASDQARAGQPVPLDALQPGDLIFFAFDNGAGAVHHVGFYAGEVNGTPTMLHAPRTGRRVEYFDLSDPSYATELCAARRYLPA</sequence>
<dbReference type="InterPro" id="IPR000064">
    <property type="entry name" value="NLP_P60_dom"/>
</dbReference>
<keyword evidence="3" id="KW-0378">Hydrolase</keyword>
<dbReference type="InterPro" id="IPR038765">
    <property type="entry name" value="Papain-like_cys_pep_sf"/>
</dbReference>
<dbReference type="InterPro" id="IPR051202">
    <property type="entry name" value="Peptidase_C40"/>
</dbReference>
<dbReference type="PANTHER" id="PTHR47053">
    <property type="entry name" value="MUREIN DD-ENDOPEPTIDASE MEPH-RELATED"/>
    <property type="match status" value="1"/>
</dbReference>
<evidence type="ECO:0000313" key="6">
    <source>
        <dbReference type="EMBL" id="GAA1698785.1"/>
    </source>
</evidence>
<gene>
    <name evidence="6" type="ORF">GCM10009765_55240</name>
</gene>
<dbReference type="Proteomes" id="UP001500618">
    <property type="component" value="Unassembled WGS sequence"/>
</dbReference>
<name>A0ABN2I548_9ACTN</name>
<evidence type="ECO:0000259" key="5">
    <source>
        <dbReference type="PROSITE" id="PS51935"/>
    </source>
</evidence>
<proteinExistence type="inferred from homology"/>
<comment type="caution">
    <text evidence="6">The sequence shown here is derived from an EMBL/GenBank/DDBJ whole genome shotgun (WGS) entry which is preliminary data.</text>
</comment>
<evidence type="ECO:0000256" key="4">
    <source>
        <dbReference type="ARBA" id="ARBA00022807"/>
    </source>
</evidence>
<evidence type="ECO:0000256" key="1">
    <source>
        <dbReference type="ARBA" id="ARBA00007074"/>
    </source>
</evidence>
<dbReference type="PANTHER" id="PTHR47053:SF3">
    <property type="entry name" value="GAMMA-D-GLUTAMYL-L-LYSINE DIPEPTIDYL-PEPTIDASE"/>
    <property type="match status" value="1"/>
</dbReference>
<accession>A0ABN2I548</accession>
<evidence type="ECO:0000256" key="3">
    <source>
        <dbReference type="ARBA" id="ARBA00022801"/>
    </source>
</evidence>
<protein>
    <recommendedName>
        <fullName evidence="5">NlpC/P60 domain-containing protein</fullName>
    </recommendedName>
</protein>
<keyword evidence="7" id="KW-1185">Reference proteome</keyword>
<dbReference type="EMBL" id="BAAANY010000021">
    <property type="protein sequence ID" value="GAA1698785.1"/>
    <property type="molecule type" value="Genomic_DNA"/>
</dbReference>
<reference evidence="6 7" key="1">
    <citation type="journal article" date="2019" name="Int. J. Syst. Evol. Microbiol.">
        <title>The Global Catalogue of Microorganisms (GCM) 10K type strain sequencing project: providing services to taxonomists for standard genome sequencing and annotation.</title>
        <authorList>
            <consortium name="The Broad Institute Genomics Platform"/>
            <consortium name="The Broad Institute Genome Sequencing Center for Infectious Disease"/>
            <person name="Wu L."/>
            <person name="Ma J."/>
        </authorList>
    </citation>
    <scope>NUCLEOTIDE SEQUENCE [LARGE SCALE GENOMIC DNA]</scope>
    <source>
        <strain evidence="6 7">JCM 14718</strain>
    </source>
</reference>
<keyword evidence="4" id="KW-0788">Thiol protease</keyword>
<dbReference type="Gene3D" id="3.90.1720.10">
    <property type="entry name" value="endopeptidase domain like (from Nostoc punctiforme)"/>
    <property type="match status" value="1"/>
</dbReference>
<dbReference type="SUPFAM" id="SSF54001">
    <property type="entry name" value="Cysteine proteinases"/>
    <property type="match status" value="1"/>
</dbReference>
<feature type="domain" description="NlpC/P60" evidence="5">
    <location>
        <begin position="117"/>
        <end position="245"/>
    </location>
</feature>
<evidence type="ECO:0000256" key="2">
    <source>
        <dbReference type="ARBA" id="ARBA00022670"/>
    </source>
</evidence>
<dbReference type="PROSITE" id="PS51935">
    <property type="entry name" value="NLPC_P60"/>
    <property type="match status" value="1"/>
</dbReference>
<keyword evidence="2" id="KW-0645">Protease</keyword>
<organism evidence="6 7">
    <name type="scientific">Fodinicola feengrottensis</name>
    <dbReference type="NCBI Taxonomy" id="435914"/>
    <lineage>
        <taxon>Bacteria</taxon>
        <taxon>Bacillati</taxon>
        <taxon>Actinomycetota</taxon>
        <taxon>Actinomycetes</taxon>
        <taxon>Mycobacteriales</taxon>
        <taxon>Fodinicola</taxon>
    </lineage>
</organism>
<comment type="similarity">
    <text evidence="1">Belongs to the peptidase C40 family.</text>
</comment>
<evidence type="ECO:0000313" key="7">
    <source>
        <dbReference type="Proteomes" id="UP001500618"/>
    </source>
</evidence>
<dbReference type="Pfam" id="PF00877">
    <property type="entry name" value="NLPC_P60"/>
    <property type="match status" value="1"/>
</dbReference>
<dbReference type="RefSeq" id="WP_344313313.1">
    <property type="nucleotide sequence ID" value="NZ_BAAANY010000021.1"/>
</dbReference>